<dbReference type="InterPro" id="IPR000380">
    <property type="entry name" value="Topo_IA"/>
</dbReference>
<dbReference type="Gene3D" id="1.10.290.10">
    <property type="entry name" value="Topoisomerase I, domain 4"/>
    <property type="match status" value="1"/>
</dbReference>
<dbReference type="InterPro" id="IPR013825">
    <property type="entry name" value="Topo_IA_cen_sub2"/>
</dbReference>
<evidence type="ECO:0000259" key="9">
    <source>
        <dbReference type="PROSITE" id="PS50880"/>
    </source>
</evidence>
<dbReference type="SMART" id="SM00493">
    <property type="entry name" value="TOPRIM"/>
    <property type="match status" value="1"/>
</dbReference>
<dbReference type="SMART" id="SM00436">
    <property type="entry name" value="TOP1Bc"/>
    <property type="match status" value="1"/>
</dbReference>
<dbReference type="InterPro" id="IPR003601">
    <property type="entry name" value="Topo_IA_2"/>
</dbReference>
<keyword evidence="6 8" id="KW-0238">DNA-binding</keyword>
<feature type="domain" description="Toprim" evidence="9">
    <location>
        <begin position="3"/>
        <end position="136"/>
    </location>
</feature>
<keyword evidence="4 8" id="KW-0460">Magnesium</keyword>
<feature type="site" description="Interaction with DNA" evidence="8">
    <location>
        <position position="168"/>
    </location>
</feature>
<dbReference type="InterPro" id="IPR034144">
    <property type="entry name" value="TOPRIM_TopoIII"/>
</dbReference>
<dbReference type="CDD" id="cd03362">
    <property type="entry name" value="TOPRIM_TopoIA_TopoIII"/>
    <property type="match status" value="1"/>
</dbReference>
<proteinExistence type="inferred from homology"/>
<dbReference type="Pfam" id="PF01131">
    <property type="entry name" value="Topoisom_bac"/>
    <property type="match status" value="1"/>
</dbReference>
<dbReference type="GO" id="GO:0043597">
    <property type="term" value="C:cytoplasmic replication fork"/>
    <property type="evidence" value="ECO:0007669"/>
    <property type="project" value="TreeGrafter"/>
</dbReference>
<name>A0A9Y2ERH7_9FIRM</name>
<dbReference type="RefSeq" id="WP_147666659.1">
    <property type="nucleotide sequence ID" value="NZ_CP120678.1"/>
</dbReference>
<evidence type="ECO:0000256" key="1">
    <source>
        <dbReference type="ARBA" id="ARBA00000213"/>
    </source>
</evidence>
<feature type="binding site" evidence="8">
    <location>
        <position position="105"/>
    </location>
    <ligand>
        <name>Mg(2+)</name>
        <dbReference type="ChEBI" id="CHEBI:18420"/>
        <note>catalytic</note>
    </ligand>
</feature>
<dbReference type="NCBIfam" id="NF005829">
    <property type="entry name" value="PRK07726.1"/>
    <property type="match status" value="1"/>
</dbReference>
<dbReference type="GO" id="GO:0003917">
    <property type="term" value="F:DNA topoisomerase type I (single strand cut, ATP-independent) activity"/>
    <property type="evidence" value="ECO:0007669"/>
    <property type="project" value="UniProtKB-UniRule"/>
</dbReference>
<dbReference type="Gene3D" id="2.70.20.10">
    <property type="entry name" value="Topoisomerase I, domain 3"/>
    <property type="match status" value="1"/>
</dbReference>
<evidence type="ECO:0000256" key="5">
    <source>
        <dbReference type="ARBA" id="ARBA00023029"/>
    </source>
</evidence>
<evidence type="ECO:0000256" key="4">
    <source>
        <dbReference type="ARBA" id="ARBA00022842"/>
    </source>
</evidence>
<sequence length="728" mass="81902">MSKILVLAEKPSVGRDLARVLGCNKNGNGFIEGNRYIVTWALGHLVTHADPEKYGASAKAWKIEELPIMPEALDLVVIKQTAKQFQNVKTQLHRKDVSEIVIATDAGREGELVARWIIIKSGVHKPIKRLWISSVTDKAIKDGVAHLKDGRLYENLYQSAVARAEADWYVGINATRALTCKHNAQLSCGRVQTPTLAIIAKREEQIQNFKPREYYGIKVWANQVEWTWQEKKSKATKVFMKEQAESIIKEIKGQKAQVVEVNSVQKKMFAPELYNLTELQRDANKIFGFSAKETLSIMQKLYESHKVLTYPRTDSRYLSADIVPTIKDRLKACGVANYTKFAFQASKQIVVSKHFVDDKKVSDHHAIIPTEQFVNLGAMTDKERKIYDLVVKRFIAVLYPPYVYEQKTLLAKIGEESFIARGKTVQSLGWKEIYQRSLDEESDGEVREQKLPQIKEGDGLSVGKIELTQGKTKPPAPFTEASLLAAMENPIQYMEESNQALKQTLNEAGGLGTVATRADIIEKLFASFLLEKRGKDIFITEKGRQLLNLVPSELKSPVLTAKWEQKLSSIANGALGKATFIQDIKSYAAHVVKAIKNSEDRFRHDNLTRTKCPECGKFMLEVNGKKGRMLVCQDRDCGYRKGLAKVTNARCPNCHKKLELRGEGAGQIFACVCGYREKLSTFKERKSKESSTKVSKRDVARFMKDQAKSSETPVNNALAEALAKLKLN</sequence>
<dbReference type="EC" id="5.6.2.1" evidence="8"/>
<dbReference type="PROSITE" id="PS52039">
    <property type="entry name" value="TOPO_IA_2"/>
    <property type="match status" value="1"/>
</dbReference>
<dbReference type="InterPro" id="IPR013826">
    <property type="entry name" value="Topo_IA_cen_sub3"/>
</dbReference>
<comment type="cofactor">
    <cofactor evidence="8">
        <name>Mg(2+)</name>
        <dbReference type="ChEBI" id="CHEBI:18420"/>
    </cofactor>
</comment>
<dbReference type="InterPro" id="IPR006171">
    <property type="entry name" value="TOPRIM_dom"/>
</dbReference>
<dbReference type="AlphaFoldDB" id="A0A9Y2ERH7"/>
<dbReference type="InterPro" id="IPR023406">
    <property type="entry name" value="Topo_IA_AS"/>
</dbReference>
<feature type="site" description="Interaction with DNA" evidence="8">
    <location>
        <position position="176"/>
    </location>
</feature>
<dbReference type="EMBL" id="CP120678">
    <property type="protein sequence ID" value="WIW71207.1"/>
    <property type="molecule type" value="Genomic_DNA"/>
</dbReference>
<dbReference type="Pfam" id="PF01751">
    <property type="entry name" value="Toprim"/>
    <property type="match status" value="1"/>
</dbReference>
<dbReference type="GO" id="GO:0003677">
    <property type="term" value="F:DNA binding"/>
    <property type="evidence" value="ECO:0007669"/>
    <property type="project" value="UniProtKB-KW"/>
</dbReference>
<dbReference type="InterPro" id="IPR013824">
    <property type="entry name" value="Topo_IA_cen_sub1"/>
</dbReference>
<evidence type="ECO:0000256" key="6">
    <source>
        <dbReference type="ARBA" id="ARBA00023125"/>
    </source>
</evidence>
<dbReference type="SUPFAM" id="SSF56712">
    <property type="entry name" value="Prokaryotic type I DNA topoisomerase"/>
    <property type="match status" value="1"/>
</dbReference>
<organism evidence="11 12">
    <name type="scientific">Selenobaculum gibii</name>
    <dbReference type="NCBI Taxonomy" id="3054208"/>
    <lineage>
        <taxon>Bacteria</taxon>
        <taxon>Bacillati</taxon>
        <taxon>Bacillota</taxon>
        <taxon>Negativicutes</taxon>
        <taxon>Selenomonadales</taxon>
        <taxon>Selenomonadaceae</taxon>
        <taxon>Selenobaculum</taxon>
    </lineage>
</organism>
<gene>
    <name evidence="8" type="primary">topB</name>
    <name evidence="11" type="ORF">P3F81_02425</name>
</gene>
<dbReference type="SMART" id="SM00437">
    <property type="entry name" value="TOP1Ac"/>
    <property type="match status" value="1"/>
</dbReference>
<reference evidence="11" key="1">
    <citation type="submission" date="2023-03" db="EMBL/GenBank/DDBJ databases">
        <title>Selenobaculum gbiensis gen. nov. sp. nov., a new bacterium isolated from the gut microbiota of IBD patient.</title>
        <authorList>
            <person name="Yeo S."/>
            <person name="Park H."/>
            <person name="Huh C.S."/>
        </authorList>
    </citation>
    <scope>NUCLEOTIDE SEQUENCE</scope>
    <source>
        <strain evidence="11">ICN-92133</strain>
    </source>
</reference>
<dbReference type="HAMAP" id="MF_00953">
    <property type="entry name" value="Topoisom_3_prok"/>
    <property type="match status" value="1"/>
</dbReference>
<keyword evidence="7 8" id="KW-0413">Isomerase</keyword>
<feature type="region of interest" description="Interaction with DNA" evidence="8">
    <location>
        <begin position="187"/>
        <end position="192"/>
    </location>
</feature>
<dbReference type="InterPro" id="IPR005738">
    <property type="entry name" value="TopoIII"/>
</dbReference>
<evidence type="ECO:0000256" key="8">
    <source>
        <dbReference type="HAMAP-Rule" id="MF_00953"/>
    </source>
</evidence>
<dbReference type="PROSITE" id="PS50880">
    <property type="entry name" value="TOPRIM"/>
    <property type="match status" value="1"/>
</dbReference>
<dbReference type="NCBIfam" id="TIGR01056">
    <property type="entry name" value="topB"/>
    <property type="match status" value="1"/>
</dbReference>
<dbReference type="CDD" id="cd00186">
    <property type="entry name" value="TOP1Ac"/>
    <property type="match status" value="1"/>
</dbReference>
<dbReference type="PROSITE" id="PS00396">
    <property type="entry name" value="TOPO_IA_1"/>
    <property type="match status" value="1"/>
</dbReference>
<accession>A0A9Y2ERH7</accession>
<dbReference type="Gene3D" id="3.40.50.140">
    <property type="match status" value="1"/>
</dbReference>
<feature type="site" description="Interaction with DNA" evidence="8">
    <location>
        <position position="61"/>
    </location>
</feature>
<comment type="caution">
    <text evidence="8">Lacks conserved residue(s) required for the propagation of feature annotation.</text>
</comment>
<keyword evidence="5 8" id="KW-0799">Topoisomerase</keyword>
<dbReference type="GO" id="GO:0006265">
    <property type="term" value="P:DNA topological change"/>
    <property type="evidence" value="ECO:0007669"/>
    <property type="project" value="UniProtKB-UniRule"/>
</dbReference>
<protein>
    <recommendedName>
        <fullName evidence="8">DNA topoisomerase 3</fullName>
        <ecNumber evidence="8">5.6.2.1</ecNumber>
    </recommendedName>
    <alternativeName>
        <fullName evidence="8">DNA topoisomerase III</fullName>
    </alternativeName>
</protein>
<feature type="active site" description="O-(5'-phospho-DNA)-tyrosine intermediate" evidence="8">
    <location>
        <position position="310"/>
    </location>
</feature>
<keyword evidence="3 8" id="KW-0479">Metal-binding</keyword>
<feature type="domain" description="Topo IA-type catalytic" evidence="10">
    <location>
        <begin position="153"/>
        <end position="592"/>
    </location>
</feature>
<dbReference type="PANTHER" id="PTHR11390">
    <property type="entry name" value="PROKARYOTIC DNA TOPOISOMERASE"/>
    <property type="match status" value="1"/>
</dbReference>
<dbReference type="InterPro" id="IPR013497">
    <property type="entry name" value="Topo_IA_cen"/>
</dbReference>
<comment type="function">
    <text evidence="8">Releases the supercoiling and torsional tension of DNA, which is introduced during the DNA replication and transcription, by transiently cleaving and rejoining one strand of the DNA duplex. Introduces a single-strand break via transesterification at a target site in duplex DNA. The scissile phosphodiester is attacked by the catalytic tyrosine of the enzyme, resulting in the formation of a DNA-(5'-phosphotyrosyl)-enzyme intermediate and the expulsion of a 3'-OH DNA strand. The free DNA strand then undergoes passage around the unbroken strand, thus removing DNA supercoils. Finally, in the religation step, the DNA 3'-OH attacks the covalent intermediate to expel the active-site tyrosine and restore the DNA phosphodiester backbone.</text>
</comment>
<comment type="similarity">
    <text evidence="2 8">Belongs to the type IA topoisomerase family.</text>
</comment>
<evidence type="ECO:0000256" key="2">
    <source>
        <dbReference type="ARBA" id="ARBA00009446"/>
    </source>
</evidence>
<feature type="site" description="Interaction with DNA" evidence="8">
    <location>
        <position position="312"/>
    </location>
</feature>
<keyword evidence="12" id="KW-1185">Reference proteome</keyword>
<evidence type="ECO:0000259" key="10">
    <source>
        <dbReference type="PROSITE" id="PS52039"/>
    </source>
</evidence>
<dbReference type="Proteomes" id="UP001243623">
    <property type="component" value="Chromosome"/>
</dbReference>
<dbReference type="InterPro" id="IPR023405">
    <property type="entry name" value="Topo_IA_core_domain"/>
</dbReference>
<evidence type="ECO:0000256" key="7">
    <source>
        <dbReference type="ARBA" id="ARBA00023235"/>
    </source>
</evidence>
<dbReference type="GO" id="GO:0006310">
    <property type="term" value="P:DNA recombination"/>
    <property type="evidence" value="ECO:0007669"/>
    <property type="project" value="TreeGrafter"/>
</dbReference>
<dbReference type="GO" id="GO:0000287">
    <property type="term" value="F:magnesium ion binding"/>
    <property type="evidence" value="ECO:0007669"/>
    <property type="project" value="UniProtKB-UniRule"/>
</dbReference>
<dbReference type="PRINTS" id="PR00417">
    <property type="entry name" value="PRTPISMRASEI"/>
</dbReference>
<evidence type="ECO:0000313" key="11">
    <source>
        <dbReference type="EMBL" id="WIW71207.1"/>
    </source>
</evidence>
<dbReference type="PANTHER" id="PTHR11390:SF21">
    <property type="entry name" value="DNA TOPOISOMERASE 3-ALPHA"/>
    <property type="match status" value="1"/>
</dbReference>
<dbReference type="GO" id="GO:0006281">
    <property type="term" value="P:DNA repair"/>
    <property type="evidence" value="ECO:0007669"/>
    <property type="project" value="TreeGrafter"/>
</dbReference>
<dbReference type="Gene3D" id="1.10.460.10">
    <property type="entry name" value="Topoisomerase I, domain 2"/>
    <property type="match status" value="1"/>
</dbReference>
<feature type="binding site" evidence="8">
    <location>
        <position position="9"/>
    </location>
    <ligand>
        <name>Mg(2+)</name>
        <dbReference type="ChEBI" id="CHEBI:18420"/>
        <note>catalytic</note>
    </ligand>
</feature>
<dbReference type="KEGG" id="sgbi:P3F81_02425"/>
<comment type="catalytic activity">
    <reaction evidence="1 8">
        <text>ATP-independent breakage of single-stranded DNA, followed by passage and rejoining.</text>
        <dbReference type="EC" id="5.6.2.1"/>
    </reaction>
</comment>
<dbReference type="InterPro" id="IPR003602">
    <property type="entry name" value="Topo_IA_DNA-bd_dom"/>
</dbReference>
<evidence type="ECO:0000256" key="3">
    <source>
        <dbReference type="ARBA" id="ARBA00022723"/>
    </source>
</evidence>
<evidence type="ECO:0000313" key="12">
    <source>
        <dbReference type="Proteomes" id="UP001243623"/>
    </source>
</evidence>